<protein>
    <recommendedName>
        <fullName evidence="5">ABC transporter substrate-binding protein</fullName>
    </recommendedName>
</protein>
<dbReference type="Pfam" id="PF03401">
    <property type="entry name" value="TctC"/>
    <property type="match status" value="1"/>
</dbReference>
<dbReference type="InterPro" id="IPR005064">
    <property type="entry name" value="BUG"/>
</dbReference>
<dbReference type="CDD" id="cd07012">
    <property type="entry name" value="PBP2_Bug_TTT"/>
    <property type="match status" value="1"/>
</dbReference>
<evidence type="ECO:0000313" key="3">
    <source>
        <dbReference type="EMBL" id="OZI60637.1"/>
    </source>
</evidence>
<keyword evidence="2" id="KW-0732">Signal</keyword>
<dbReference type="Gene3D" id="3.40.190.150">
    <property type="entry name" value="Bordetella uptake gene, domain 1"/>
    <property type="match status" value="1"/>
</dbReference>
<evidence type="ECO:0000256" key="2">
    <source>
        <dbReference type="SAM" id="SignalP"/>
    </source>
</evidence>
<sequence>MRQHHFPKNAKATVSKLSRMLANGCLAVAMVTAAAAARAEPAWPDEKPITWVVGFSAGGSVDVITRAVAQQVSATLKQNVVVENKAGAAGAIALASVARAKPDGYTLITVPGPILREDDGLEIGEKLVGVATLAEGAVVMVGAANGPADFKQLRAAIEKTPNAFTYASSGVGTGQHIAGAMFNLALQAQMVHVPYKGGSQALANVMGGQVTLGFLGVSTVLPQVLDGKLIAYAVTSPNRVASLPDVPTFEEAGIAGFNLTQWYVAAMPAGTPEAVIQKFRRAVDDALRTPQILTLLKASGLDAPGKEAQDPTAFARASIEQSRMIAKKANITLQ</sequence>
<accession>A0A261UGI5</accession>
<evidence type="ECO:0008006" key="5">
    <source>
        <dbReference type="Google" id="ProtNLM"/>
    </source>
</evidence>
<comment type="caution">
    <text evidence="3">The sequence shown here is derived from an EMBL/GenBank/DDBJ whole genome shotgun (WGS) entry which is preliminary data.</text>
</comment>
<evidence type="ECO:0000313" key="4">
    <source>
        <dbReference type="Proteomes" id="UP000215767"/>
    </source>
</evidence>
<evidence type="ECO:0000256" key="1">
    <source>
        <dbReference type="ARBA" id="ARBA00006987"/>
    </source>
</evidence>
<dbReference type="Gene3D" id="3.40.190.10">
    <property type="entry name" value="Periplasmic binding protein-like II"/>
    <property type="match status" value="1"/>
</dbReference>
<dbReference type="OrthoDB" id="8859164at2"/>
<feature type="chain" id="PRO_5012492431" description="ABC transporter substrate-binding protein" evidence="2">
    <location>
        <begin position="37"/>
        <end position="334"/>
    </location>
</feature>
<gene>
    <name evidence="3" type="ORF">CAL28_14670</name>
</gene>
<dbReference type="PANTHER" id="PTHR42928">
    <property type="entry name" value="TRICARBOXYLATE-BINDING PROTEIN"/>
    <property type="match status" value="1"/>
</dbReference>
<proteinExistence type="inferred from homology"/>
<feature type="signal peptide" evidence="2">
    <location>
        <begin position="1"/>
        <end position="36"/>
    </location>
</feature>
<keyword evidence="4" id="KW-1185">Reference proteome</keyword>
<reference evidence="4" key="1">
    <citation type="submission" date="2017-05" db="EMBL/GenBank/DDBJ databases">
        <title>Complete and WGS of Bordetella genogroups.</title>
        <authorList>
            <person name="Spilker T."/>
            <person name="Lipuma J."/>
        </authorList>
    </citation>
    <scope>NUCLEOTIDE SEQUENCE [LARGE SCALE GENOMIC DNA]</scope>
    <source>
        <strain evidence="4">AU8856</strain>
    </source>
</reference>
<dbReference type="SUPFAM" id="SSF53850">
    <property type="entry name" value="Periplasmic binding protein-like II"/>
    <property type="match status" value="1"/>
</dbReference>
<dbReference type="PANTHER" id="PTHR42928:SF5">
    <property type="entry name" value="BLR1237 PROTEIN"/>
    <property type="match status" value="1"/>
</dbReference>
<organism evidence="3 4">
    <name type="scientific">Bordetella genomosp. 11</name>
    <dbReference type="NCBI Taxonomy" id="1416808"/>
    <lineage>
        <taxon>Bacteria</taxon>
        <taxon>Pseudomonadati</taxon>
        <taxon>Pseudomonadota</taxon>
        <taxon>Betaproteobacteria</taxon>
        <taxon>Burkholderiales</taxon>
        <taxon>Alcaligenaceae</taxon>
        <taxon>Bordetella</taxon>
    </lineage>
</organism>
<dbReference type="Proteomes" id="UP000215767">
    <property type="component" value="Unassembled WGS sequence"/>
</dbReference>
<dbReference type="PIRSF" id="PIRSF017082">
    <property type="entry name" value="YflP"/>
    <property type="match status" value="1"/>
</dbReference>
<dbReference type="AlphaFoldDB" id="A0A261UGI5"/>
<dbReference type="InterPro" id="IPR042100">
    <property type="entry name" value="Bug_dom1"/>
</dbReference>
<comment type="similarity">
    <text evidence="1">Belongs to the UPF0065 (bug) family.</text>
</comment>
<name>A0A261UGI5_9BORD</name>
<dbReference type="EMBL" id="NEVS01000004">
    <property type="protein sequence ID" value="OZI60637.1"/>
    <property type="molecule type" value="Genomic_DNA"/>
</dbReference>